<evidence type="ECO:0000313" key="3">
    <source>
        <dbReference type="RefSeq" id="XP_030879349.1"/>
    </source>
</evidence>
<dbReference type="GeneID" id="115939291"/>
<dbReference type="RefSeq" id="XP_030879349.1">
    <property type="nucleotide sequence ID" value="XM_031023489.1"/>
</dbReference>
<keyword evidence="1" id="KW-0472">Membrane</keyword>
<keyword evidence="1" id="KW-1133">Transmembrane helix</keyword>
<gene>
    <name evidence="3" type="primary">LOC115939291</name>
</gene>
<protein>
    <submittedName>
        <fullName evidence="3">Endoplasmic reticulum mannosyl-oligosaccharide 1,2-alpha-mannosidase-like</fullName>
    </submittedName>
</protein>
<name>A0A7F8QDQ4_LEPWE</name>
<sequence length="82" mass="9567">MYPTPPPAPHRDFISVTLSLGRSYDGSKSWRRRSCWRKWKQLSRLQRNVILFLLTFLMLCGLVSYIGVADQWRGISYTCALT</sequence>
<evidence type="ECO:0000256" key="1">
    <source>
        <dbReference type="SAM" id="Phobius"/>
    </source>
</evidence>
<reference evidence="3" key="1">
    <citation type="submission" date="2025-08" db="UniProtKB">
        <authorList>
            <consortium name="RefSeq"/>
        </authorList>
    </citation>
    <scope>IDENTIFICATION</scope>
    <source>
        <tissue evidence="3">Liver</tissue>
    </source>
</reference>
<dbReference type="KEGG" id="lww:115939291"/>
<dbReference type="Proteomes" id="UP000245341">
    <property type="component" value="Unplaced"/>
</dbReference>
<evidence type="ECO:0000313" key="2">
    <source>
        <dbReference type="Proteomes" id="UP000245341"/>
    </source>
</evidence>
<organism evidence="2 3">
    <name type="scientific">Leptonychotes weddellii</name>
    <name type="common">Weddell seal</name>
    <name type="synonym">Otaria weddellii</name>
    <dbReference type="NCBI Taxonomy" id="9713"/>
    <lineage>
        <taxon>Eukaryota</taxon>
        <taxon>Metazoa</taxon>
        <taxon>Chordata</taxon>
        <taxon>Craniata</taxon>
        <taxon>Vertebrata</taxon>
        <taxon>Euteleostomi</taxon>
        <taxon>Mammalia</taxon>
        <taxon>Eutheria</taxon>
        <taxon>Laurasiatheria</taxon>
        <taxon>Carnivora</taxon>
        <taxon>Caniformia</taxon>
        <taxon>Pinnipedia</taxon>
        <taxon>Phocidae</taxon>
        <taxon>Monachinae</taxon>
        <taxon>Lobodontini</taxon>
        <taxon>Leptonychotes</taxon>
    </lineage>
</organism>
<feature type="transmembrane region" description="Helical" evidence="1">
    <location>
        <begin position="49"/>
        <end position="68"/>
    </location>
</feature>
<proteinExistence type="predicted"/>
<dbReference type="AlphaFoldDB" id="A0A7F8QDQ4"/>
<accession>A0A7F8QDQ4</accession>
<keyword evidence="1" id="KW-0812">Transmembrane</keyword>
<keyword evidence="2" id="KW-1185">Reference proteome</keyword>